<dbReference type="InterPro" id="IPR058227">
    <property type="entry name" value="RSP_7527-like"/>
</dbReference>
<organism evidence="2 3">
    <name type="scientific">Oceanicella actignis</name>
    <dbReference type="NCBI Taxonomy" id="1189325"/>
    <lineage>
        <taxon>Bacteria</taxon>
        <taxon>Pseudomonadati</taxon>
        <taxon>Pseudomonadota</taxon>
        <taxon>Alphaproteobacteria</taxon>
        <taxon>Rhodobacterales</taxon>
        <taxon>Paracoccaceae</taxon>
        <taxon>Oceanicella</taxon>
    </lineage>
</organism>
<evidence type="ECO:0000313" key="3">
    <source>
        <dbReference type="Proteomes" id="UP000184066"/>
    </source>
</evidence>
<reference evidence="2 3" key="1">
    <citation type="submission" date="2016-12" db="EMBL/GenBank/DDBJ databases">
        <authorList>
            <person name="Song W.-J."/>
            <person name="Kurnit D.M."/>
        </authorList>
    </citation>
    <scope>NUCLEOTIDE SEQUENCE [LARGE SCALE GENOMIC DNA]</scope>
    <source>
        <strain evidence="2 3">CGMCC 1.10808</strain>
    </source>
</reference>
<dbReference type="STRING" id="1189325.SAMN04488119_105192"/>
<evidence type="ECO:0000313" key="2">
    <source>
        <dbReference type="EMBL" id="SHN68130.1"/>
    </source>
</evidence>
<protein>
    <submittedName>
        <fullName evidence="2">Uncharacterized protein</fullName>
    </submittedName>
</protein>
<name>A0A1M7TBM9_9RHOB</name>
<keyword evidence="3" id="KW-1185">Reference proteome</keyword>
<keyword evidence="1" id="KW-0175">Coiled coil</keyword>
<gene>
    <name evidence="2" type="ORF">SAMN05216200_105191</name>
</gene>
<dbReference type="AlphaFoldDB" id="A0A1M7TBM9"/>
<dbReference type="NCBIfam" id="NF046098">
    <property type="entry name" value="RSP_7527_fam"/>
    <property type="match status" value="1"/>
</dbReference>
<evidence type="ECO:0000256" key="1">
    <source>
        <dbReference type="SAM" id="Coils"/>
    </source>
</evidence>
<accession>A0A1M7TBM9</accession>
<dbReference type="EMBL" id="FRDL01000005">
    <property type="protein sequence ID" value="SHN68130.1"/>
    <property type="molecule type" value="Genomic_DNA"/>
</dbReference>
<feature type="coiled-coil region" evidence="1">
    <location>
        <begin position="1"/>
        <end position="28"/>
    </location>
</feature>
<sequence>MNALRMSNDEMNAILRRAEAERAAAIRKMFAAAWRGVANAVVWGVAALTHAKAGRRTA</sequence>
<dbReference type="Proteomes" id="UP000184066">
    <property type="component" value="Unassembled WGS sequence"/>
</dbReference>
<proteinExistence type="predicted"/>